<feature type="region of interest" description="Disordered" evidence="2">
    <location>
        <begin position="253"/>
        <end position="277"/>
    </location>
</feature>
<organism evidence="4 5">
    <name type="scientific">Lithohypha guttulata</name>
    <dbReference type="NCBI Taxonomy" id="1690604"/>
    <lineage>
        <taxon>Eukaryota</taxon>
        <taxon>Fungi</taxon>
        <taxon>Dikarya</taxon>
        <taxon>Ascomycota</taxon>
        <taxon>Pezizomycotina</taxon>
        <taxon>Eurotiomycetes</taxon>
        <taxon>Chaetothyriomycetidae</taxon>
        <taxon>Chaetothyriales</taxon>
        <taxon>Trichomeriaceae</taxon>
        <taxon>Lithohypha</taxon>
    </lineage>
</organism>
<accession>A0AAN7T1X1</accession>
<feature type="compositionally biased region" description="Pro residues" evidence="2">
    <location>
        <begin position="502"/>
        <end position="511"/>
    </location>
</feature>
<evidence type="ECO:0000313" key="5">
    <source>
        <dbReference type="Proteomes" id="UP001309876"/>
    </source>
</evidence>
<gene>
    <name evidence="4" type="ORF">LTR05_002090</name>
</gene>
<feature type="region of interest" description="Disordered" evidence="2">
    <location>
        <begin position="496"/>
        <end position="517"/>
    </location>
</feature>
<sequence>MSFARMARDNMKDSSQPHHVLLVADPQLVDPHTYPGRPWPLSTLTIFYTDLYLSRAYNQLLTRLTPDTTFFLGDLFDGGREWGTTGYNSPEDQYKQYGQDFWLKEYERFQNMFVKPWYNLGMPKLPTENGRKLVTSLPGNHDLGFAGGINSKVRSRFEAHFGPTNRIDVRGNHTFVSLDTVSLSAMDQVDIQTGASGLGDKSAVSKNSNIWQPVETYLDNVSELREQAVKQTIRSTGARSSFPELRKEAMKFPPKYPSGVQSLDPRPEDHPRQLSDPLKVTTSQYPTIILSHVPFYRSETSNCGPQRERGTAIPIRAGYQYQNVLTPLVSRDIVDKLDASQITQIYSGDDHDYCEIEHDEFTGRIKEITVKSISWAMGVRKPGVQLVSLWNPIDLAQAMVSSGYGVSDPNKLDKTFSMPRGTVQNHLCLLPDQLAIFETYGFLLVATFVLLIARALFWRPPQKPNHSGDIETNIPLLPRSLSFSNNSTTTTNNIINTKRAASPPPPPPPPQIANNDSISSTFSNYSITSRRGPQLGTYGQIPPHSCSRTPSPSKMAFTAEADPWGMPTNEADRKVYASAYRSSVSGGGGRRSWLLREPRTKLEVLGRSLLVVGSLPIILYMVLLWRDT</sequence>
<feature type="transmembrane region" description="Helical" evidence="3">
    <location>
        <begin position="434"/>
        <end position="457"/>
    </location>
</feature>
<dbReference type="InterPro" id="IPR029052">
    <property type="entry name" value="Metallo-depent_PP-like"/>
</dbReference>
<keyword evidence="1 3" id="KW-0472">Membrane</keyword>
<dbReference type="SUPFAM" id="SSF56300">
    <property type="entry name" value="Metallo-dependent phosphatases"/>
    <property type="match status" value="1"/>
</dbReference>
<dbReference type="EMBL" id="JAVRRJ010000002">
    <property type="protein sequence ID" value="KAK5087875.1"/>
    <property type="molecule type" value="Genomic_DNA"/>
</dbReference>
<dbReference type="GO" id="GO:0016020">
    <property type="term" value="C:membrane"/>
    <property type="evidence" value="ECO:0007669"/>
    <property type="project" value="GOC"/>
</dbReference>
<dbReference type="InterPro" id="IPR033308">
    <property type="entry name" value="PGAP5/Cdc1/Ted1"/>
</dbReference>
<reference evidence="4 5" key="1">
    <citation type="submission" date="2023-08" db="EMBL/GenBank/DDBJ databases">
        <title>Black Yeasts Isolated from many extreme environments.</title>
        <authorList>
            <person name="Coleine C."/>
            <person name="Stajich J.E."/>
            <person name="Selbmann L."/>
        </authorList>
    </citation>
    <scope>NUCLEOTIDE SEQUENCE [LARGE SCALE GENOMIC DNA]</scope>
    <source>
        <strain evidence="4 5">CCFEE 5910</strain>
    </source>
</reference>
<dbReference type="AlphaFoldDB" id="A0AAN7T1X1"/>
<keyword evidence="3" id="KW-1133">Transmembrane helix</keyword>
<protein>
    <recommendedName>
        <fullName evidence="6">Calcineurin-like phosphoesterase domain-containing protein</fullName>
    </recommendedName>
</protein>
<evidence type="ECO:0000256" key="3">
    <source>
        <dbReference type="SAM" id="Phobius"/>
    </source>
</evidence>
<name>A0AAN7T1X1_9EURO</name>
<proteinExistence type="predicted"/>
<dbReference type="GO" id="GO:0005783">
    <property type="term" value="C:endoplasmic reticulum"/>
    <property type="evidence" value="ECO:0007669"/>
    <property type="project" value="TreeGrafter"/>
</dbReference>
<dbReference type="PANTHER" id="PTHR13315">
    <property type="entry name" value="METALLO PHOSPHOESTERASE RELATED"/>
    <property type="match status" value="1"/>
</dbReference>
<keyword evidence="5" id="KW-1185">Reference proteome</keyword>
<evidence type="ECO:0000256" key="2">
    <source>
        <dbReference type="SAM" id="MobiDB-lite"/>
    </source>
</evidence>
<comment type="caution">
    <text evidence="4">The sequence shown here is derived from an EMBL/GenBank/DDBJ whole genome shotgun (WGS) entry which is preliminary data.</text>
</comment>
<feature type="transmembrane region" description="Helical" evidence="3">
    <location>
        <begin position="604"/>
        <end position="625"/>
    </location>
</feature>
<evidence type="ECO:0000313" key="4">
    <source>
        <dbReference type="EMBL" id="KAK5087875.1"/>
    </source>
</evidence>
<dbReference type="Gene3D" id="3.60.21.10">
    <property type="match status" value="1"/>
</dbReference>
<feature type="region of interest" description="Disordered" evidence="2">
    <location>
        <begin position="533"/>
        <end position="554"/>
    </location>
</feature>
<evidence type="ECO:0000256" key="1">
    <source>
        <dbReference type="ARBA" id="ARBA00023136"/>
    </source>
</evidence>
<keyword evidence="3" id="KW-0812">Transmembrane</keyword>
<dbReference type="PANTHER" id="PTHR13315:SF4">
    <property type="entry name" value="METALLOPHOSPHOESTERASE, ISOFORM E"/>
    <property type="match status" value="1"/>
</dbReference>
<dbReference type="GO" id="GO:0006506">
    <property type="term" value="P:GPI anchor biosynthetic process"/>
    <property type="evidence" value="ECO:0007669"/>
    <property type="project" value="InterPro"/>
</dbReference>
<evidence type="ECO:0008006" key="6">
    <source>
        <dbReference type="Google" id="ProtNLM"/>
    </source>
</evidence>
<dbReference type="Proteomes" id="UP001309876">
    <property type="component" value="Unassembled WGS sequence"/>
</dbReference>